<comment type="similarity">
    <text evidence="3 11">Belongs to the complex I subunit 4L family.</text>
</comment>
<keyword evidence="8 11" id="KW-1133">Transmembrane helix</keyword>
<evidence type="ECO:0000256" key="7">
    <source>
        <dbReference type="ARBA" id="ARBA00022967"/>
    </source>
</evidence>
<sequence length="115" mass="12151">MTTAEAMSAAAANAATIPMHHGLLFAAILFALGMIGILVRRNLIFILMSVEIMLNAAGLAFVVAGSHWAQADGQVMFIFILSVAAAEVSVGLALLLLLHRRFQTLDADAVSQMRG</sequence>
<dbReference type="PANTHER" id="PTHR11434">
    <property type="entry name" value="NADH-UBIQUINONE OXIDOREDUCTASE SUBUNIT ND4L"/>
    <property type="match status" value="1"/>
</dbReference>
<organism evidence="12 13">
    <name type="scientific">Nitrosospira multiformis</name>
    <dbReference type="NCBI Taxonomy" id="1231"/>
    <lineage>
        <taxon>Bacteria</taxon>
        <taxon>Pseudomonadati</taxon>
        <taxon>Pseudomonadota</taxon>
        <taxon>Betaproteobacteria</taxon>
        <taxon>Nitrosomonadales</taxon>
        <taxon>Nitrosomonadaceae</taxon>
        <taxon>Nitrosospira</taxon>
    </lineage>
</organism>
<evidence type="ECO:0000256" key="9">
    <source>
        <dbReference type="ARBA" id="ARBA00023027"/>
    </source>
</evidence>
<evidence type="ECO:0000313" key="12">
    <source>
        <dbReference type="EMBL" id="SEN42994.1"/>
    </source>
</evidence>
<evidence type="ECO:0000256" key="10">
    <source>
        <dbReference type="ARBA" id="ARBA00023136"/>
    </source>
</evidence>
<dbReference type="GO" id="GO:0042773">
    <property type="term" value="P:ATP synthesis coupled electron transport"/>
    <property type="evidence" value="ECO:0007669"/>
    <property type="project" value="InterPro"/>
</dbReference>
<dbReference type="NCBIfam" id="NF004319">
    <property type="entry name" value="PRK05715.1-1"/>
    <property type="match status" value="1"/>
</dbReference>
<keyword evidence="9 11" id="KW-0520">NAD</keyword>
<evidence type="ECO:0000256" key="4">
    <source>
        <dbReference type="ARBA" id="ARBA00022448"/>
    </source>
</evidence>
<evidence type="ECO:0000313" key="13">
    <source>
        <dbReference type="Proteomes" id="UP000183898"/>
    </source>
</evidence>
<comment type="subcellular location">
    <subcellularLocation>
        <location evidence="11">Cell membrane</location>
        <topology evidence="11">Multi-pass membrane protein</topology>
    </subcellularLocation>
    <subcellularLocation>
        <location evidence="2">Membrane</location>
        <topology evidence="2">Multi-pass membrane protein</topology>
    </subcellularLocation>
</comment>
<dbReference type="InterPro" id="IPR001133">
    <property type="entry name" value="NADH_UbQ_OxRdtase_chain4L/K"/>
</dbReference>
<name>A0A1H8GGW6_9PROT</name>
<evidence type="ECO:0000256" key="5">
    <source>
        <dbReference type="ARBA" id="ARBA00022692"/>
    </source>
</evidence>
<proteinExistence type="inferred from homology"/>
<keyword evidence="4 11" id="KW-0813">Transport</keyword>
<comment type="subunit">
    <text evidence="11">NDH-1 is composed of 14 different subunits. Subunits NuoA, H, J, K, L, M, N constitute the membrane sector of the complex.</text>
</comment>
<protein>
    <recommendedName>
        <fullName evidence="11">NADH-quinone oxidoreductase subunit K</fullName>
        <ecNumber evidence="11">7.1.1.-</ecNumber>
    </recommendedName>
    <alternativeName>
        <fullName evidence="11">NADH dehydrogenase I subunit K</fullName>
    </alternativeName>
    <alternativeName>
        <fullName evidence="11">NDH-1 subunit K</fullName>
    </alternativeName>
</protein>
<comment type="catalytic activity">
    <reaction evidence="11">
        <text>a quinone + NADH + 5 H(+)(in) = a quinol + NAD(+) + 4 H(+)(out)</text>
        <dbReference type="Rhea" id="RHEA:57888"/>
        <dbReference type="ChEBI" id="CHEBI:15378"/>
        <dbReference type="ChEBI" id="CHEBI:24646"/>
        <dbReference type="ChEBI" id="CHEBI:57540"/>
        <dbReference type="ChEBI" id="CHEBI:57945"/>
        <dbReference type="ChEBI" id="CHEBI:132124"/>
    </reaction>
</comment>
<feature type="transmembrane region" description="Helical" evidence="11">
    <location>
        <begin position="75"/>
        <end position="98"/>
    </location>
</feature>
<dbReference type="Proteomes" id="UP000183898">
    <property type="component" value="Unassembled WGS sequence"/>
</dbReference>
<keyword evidence="5 11" id="KW-0812">Transmembrane</keyword>
<dbReference type="Gene3D" id="1.10.287.3510">
    <property type="match status" value="1"/>
</dbReference>
<dbReference type="NCBIfam" id="NF004320">
    <property type="entry name" value="PRK05715.1-2"/>
    <property type="match status" value="1"/>
</dbReference>
<dbReference type="EC" id="7.1.1.-" evidence="11"/>
<evidence type="ECO:0000256" key="8">
    <source>
        <dbReference type="ARBA" id="ARBA00022989"/>
    </source>
</evidence>
<dbReference type="GO" id="GO:0048038">
    <property type="term" value="F:quinone binding"/>
    <property type="evidence" value="ECO:0007669"/>
    <property type="project" value="UniProtKB-KW"/>
</dbReference>
<dbReference type="GO" id="GO:0005886">
    <property type="term" value="C:plasma membrane"/>
    <property type="evidence" value="ECO:0007669"/>
    <property type="project" value="UniProtKB-SubCell"/>
</dbReference>
<evidence type="ECO:0000256" key="1">
    <source>
        <dbReference type="ARBA" id="ARBA00002378"/>
    </source>
</evidence>
<dbReference type="FunFam" id="1.10.287.3510:FF:000001">
    <property type="entry name" value="NADH-quinone oxidoreductase subunit K"/>
    <property type="match status" value="1"/>
</dbReference>
<comment type="function">
    <text evidence="1 11">NDH-1 shuttles electrons from NADH, via FMN and iron-sulfur (Fe-S) centers, to quinones in the respiratory chain. The immediate electron acceptor for the enzyme in this species is believed to be ubiquinone. Couples the redox reaction to proton translocation (for every two electrons transferred, four hydrogen ions are translocated across the cytoplasmic membrane), and thus conserves the redox energy in a proton gradient.</text>
</comment>
<gene>
    <name evidence="11" type="primary">nuoK</name>
    <name evidence="12" type="ORF">SAMN05216404_104198</name>
</gene>
<dbReference type="Pfam" id="PF00420">
    <property type="entry name" value="Oxidored_q2"/>
    <property type="match status" value="1"/>
</dbReference>
<keyword evidence="10 11" id="KW-0472">Membrane</keyword>
<evidence type="ECO:0000256" key="2">
    <source>
        <dbReference type="ARBA" id="ARBA00004141"/>
    </source>
</evidence>
<reference evidence="12 13" key="1">
    <citation type="submission" date="2016-10" db="EMBL/GenBank/DDBJ databases">
        <authorList>
            <person name="de Groot N.N."/>
        </authorList>
    </citation>
    <scope>NUCLEOTIDE SEQUENCE [LARGE SCALE GENOMIC DNA]</scope>
    <source>
        <strain evidence="12 13">Nl18</strain>
    </source>
</reference>
<evidence type="ECO:0000256" key="3">
    <source>
        <dbReference type="ARBA" id="ARBA00010519"/>
    </source>
</evidence>
<accession>A0A1H8GGW6</accession>
<dbReference type="PANTHER" id="PTHR11434:SF16">
    <property type="entry name" value="NADH-UBIQUINONE OXIDOREDUCTASE CHAIN 4L"/>
    <property type="match status" value="1"/>
</dbReference>
<dbReference type="EMBL" id="FOCT01000004">
    <property type="protein sequence ID" value="SEN42994.1"/>
    <property type="molecule type" value="Genomic_DNA"/>
</dbReference>
<dbReference type="AlphaFoldDB" id="A0A1H8GGW6"/>
<dbReference type="GO" id="GO:0030964">
    <property type="term" value="C:NADH dehydrogenase complex"/>
    <property type="evidence" value="ECO:0007669"/>
    <property type="project" value="TreeGrafter"/>
</dbReference>
<evidence type="ECO:0000256" key="6">
    <source>
        <dbReference type="ARBA" id="ARBA00022719"/>
    </source>
</evidence>
<dbReference type="HAMAP" id="MF_01456">
    <property type="entry name" value="NDH1_NuoK"/>
    <property type="match status" value="1"/>
</dbReference>
<feature type="transmembrane region" description="Helical" evidence="11">
    <location>
        <begin position="46"/>
        <end position="69"/>
    </location>
</feature>
<keyword evidence="11" id="KW-0830">Ubiquinone</keyword>
<keyword evidence="7 11" id="KW-1278">Translocase</keyword>
<evidence type="ECO:0000256" key="11">
    <source>
        <dbReference type="HAMAP-Rule" id="MF_01456"/>
    </source>
</evidence>
<feature type="transmembrane region" description="Helical" evidence="11">
    <location>
        <begin position="20"/>
        <end position="39"/>
    </location>
</feature>
<dbReference type="GO" id="GO:0050136">
    <property type="term" value="F:NADH dehydrogenase (quinone) (non-electrogenic) activity"/>
    <property type="evidence" value="ECO:0007669"/>
    <property type="project" value="UniProtKB-UniRule"/>
</dbReference>
<dbReference type="InterPro" id="IPR039428">
    <property type="entry name" value="NUOK/Mnh_C1-like"/>
</dbReference>
<keyword evidence="11" id="KW-1003">Cell membrane</keyword>
<keyword evidence="6 11" id="KW-0874">Quinone</keyword>